<accession>A0A9N7V807</accession>
<protein>
    <submittedName>
        <fullName evidence="1">Uncharacterized protein</fullName>
    </submittedName>
</protein>
<sequence length="111" mass="12970">LDSVRFLMNAQTQIRIVSPIWKEAAEIGTERREREKQIDREKEKAFECLSKSAPSPALHYRPLLNPPGFRVGTKEEGKKEMNFKAEWTALHPNYREQCVITILRAEECVER</sequence>
<gene>
    <name evidence="1" type="ORF">PLEPLA_LOCUS32364</name>
</gene>
<evidence type="ECO:0000313" key="2">
    <source>
        <dbReference type="Proteomes" id="UP001153269"/>
    </source>
</evidence>
<keyword evidence="2" id="KW-1185">Reference proteome</keyword>
<proteinExistence type="predicted"/>
<evidence type="ECO:0000313" key="1">
    <source>
        <dbReference type="EMBL" id="CAB1444647.1"/>
    </source>
</evidence>
<dbReference type="EMBL" id="CADEAL010003416">
    <property type="protein sequence ID" value="CAB1444647.1"/>
    <property type="molecule type" value="Genomic_DNA"/>
</dbReference>
<dbReference type="AlphaFoldDB" id="A0A9N7V807"/>
<feature type="non-terminal residue" evidence="1">
    <location>
        <position position="1"/>
    </location>
</feature>
<comment type="caution">
    <text evidence="1">The sequence shown here is derived from an EMBL/GenBank/DDBJ whole genome shotgun (WGS) entry which is preliminary data.</text>
</comment>
<organism evidence="1 2">
    <name type="scientific">Pleuronectes platessa</name>
    <name type="common">European plaice</name>
    <dbReference type="NCBI Taxonomy" id="8262"/>
    <lineage>
        <taxon>Eukaryota</taxon>
        <taxon>Metazoa</taxon>
        <taxon>Chordata</taxon>
        <taxon>Craniata</taxon>
        <taxon>Vertebrata</taxon>
        <taxon>Euteleostomi</taxon>
        <taxon>Actinopterygii</taxon>
        <taxon>Neopterygii</taxon>
        <taxon>Teleostei</taxon>
        <taxon>Neoteleostei</taxon>
        <taxon>Acanthomorphata</taxon>
        <taxon>Carangaria</taxon>
        <taxon>Pleuronectiformes</taxon>
        <taxon>Pleuronectoidei</taxon>
        <taxon>Pleuronectidae</taxon>
        <taxon>Pleuronectes</taxon>
    </lineage>
</organism>
<name>A0A9N7V807_PLEPL</name>
<reference evidence="1" key="1">
    <citation type="submission" date="2020-03" db="EMBL/GenBank/DDBJ databases">
        <authorList>
            <person name="Weist P."/>
        </authorList>
    </citation>
    <scope>NUCLEOTIDE SEQUENCE</scope>
</reference>
<dbReference type="Proteomes" id="UP001153269">
    <property type="component" value="Unassembled WGS sequence"/>
</dbReference>